<evidence type="ECO:0000256" key="3">
    <source>
        <dbReference type="ARBA" id="ARBA00022884"/>
    </source>
</evidence>
<comment type="subcellular location">
    <subcellularLocation>
        <location evidence="6">Plastid</location>
        <location evidence="6">Chloroplast</location>
    </subcellularLocation>
</comment>
<dbReference type="GO" id="GO:0003735">
    <property type="term" value="F:structural constituent of ribosome"/>
    <property type="evidence" value="ECO:0007669"/>
    <property type="project" value="InterPro"/>
</dbReference>
<dbReference type="SUPFAM" id="SSF54189">
    <property type="entry name" value="Ribosomal proteins S24e, L23 and L15e"/>
    <property type="match status" value="1"/>
</dbReference>
<dbReference type="AlphaFoldDB" id="A0A1Z1MJJ3"/>
<dbReference type="InterPro" id="IPR012677">
    <property type="entry name" value="Nucleotide-bd_a/b_plait_sf"/>
</dbReference>
<protein>
    <recommendedName>
        <fullName evidence="6">Large ribosomal subunit protein uL23c</fullName>
    </recommendedName>
</protein>
<dbReference type="Gene3D" id="3.30.70.330">
    <property type="match status" value="1"/>
</dbReference>
<dbReference type="HAMAP" id="MF_01369_B">
    <property type="entry name" value="Ribosomal_uL23_B"/>
    <property type="match status" value="1"/>
</dbReference>
<organism evidence="8">
    <name type="scientific">Spyridia filamentosa</name>
    <name type="common">Red alga</name>
    <name type="synonym">Fucus filamentosus</name>
    <dbReference type="NCBI Taxonomy" id="196632"/>
    <lineage>
        <taxon>Eukaryota</taxon>
        <taxon>Rhodophyta</taxon>
        <taxon>Florideophyceae</taxon>
        <taxon>Rhodymeniophycidae</taxon>
        <taxon>Ceramiales</taxon>
        <taxon>Spyridiaceae</taxon>
        <taxon>Spyridia</taxon>
    </lineage>
</organism>
<evidence type="ECO:0000256" key="5">
    <source>
        <dbReference type="ARBA" id="ARBA00023274"/>
    </source>
</evidence>
<evidence type="ECO:0000256" key="6">
    <source>
        <dbReference type="HAMAP-Rule" id="MF_01369"/>
    </source>
</evidence>
<dbReference type="GO" id="GO:0019843">
    <property type="term" value="F:rRNA binding"/>
    <property type="evidence" value="ECO:0007669"/>
    <property type="project" value="UniProtKB-UniRule"/>
</dbReference>
<dbReference type="RefSeq" id="YP_009397064.1">
    <property type="nucleotide sequence ID" value="NC_035285.1"/>
</dbReference>
<dbReference type="GO" id="GO:0009507">
    <property type="term" value="C:chloroplast"/>
    <property type="evidence" value="ECO:0007669"/>
    <property type="project" value="UniProtKB-SubCell"/>
</dbReference>
<evidence type="ECO:0000256" key="1">
    <source>
        <dbReference type="ARBA" id="ARBA00006700"/>
    </source>
</evidence>
<dbReference type="PROSITE" id="PS00050">
    <property type="entry name" value="RIBOSOMAL_L23"/>
    <property type="match status" value="1"/>
</dbReference>
<accession>A0A1Z1MJJ3</accession>
<evidence type="ECO:0000256" key="2">
    <source>
        <dbReference type="ARBA" id="ARBA00022730"/>
    </source>
</evidence>
<dbReference type="NCBIfam" id="NF004363">
    <property type="entry name" value="PRK05738.2-4"/>
    <property type="match status" value="1"/>
</dbReference>
<keyword evidence="4 6" id="KW-0689">Ribosomal protein</keyword>
<dbReference type="EMBL" id="MF101441">
    <property type="protein sequence ID" value="ARW66250.1"/>
    <property type="molecule type" value="Genomic_DNA"/>
</dbReference>
<dbReference type="GO" id="GO:0005840">
    <property type="term" value="C:ribosome"/>
    <property type="evidence" value="ECO:0007669"/>
    <property type="project" value="UniProtKB-KW"/>
</dbReference>
<name>A0A1Z1MJJ3_SPYFI</name>
<gene>
    <name evidence="6 8" type="primary">rpl23</name>
</gene>
<reference evidence="8" key="1">
    <citation type="journal article" date="2017" name="J. Phycol.">
        <title>Analysis of chloroplast genomes and a supermatrix inform reclassification of the Rhodomelaceae (Rhodophyta).</title>
        <authorList>
            <person name="Diaz-Tapia P."/>
            <person name="Maggs C.A."/>
            <person name="West J.A."/>
            <person name="Verbruggen H."/>
        </authorList>
    </citation>
    <scope>NUCLEOTIDE SEQUENCE</scope>
    <source>
        <strain evidence="8">PD1020</strain>
    </source>
</reference>
<dbReference type="GeneID" id="33359361"/>
<dbReference type="InterPro" id="IPR012678">
    <property type="entry name" value="Ribosomal_uL23/eL15/eS24_sf"/>
</dbReference>
<evidence type="ECO:0000256" key="7">
    <source>
        <dbReference type="RuleBase" id="RU003934"/>
    </source>
</evidence>
<dbReference type="GO" id="GO:0006412">
    <property type="term" value="P:translation"/>
    <property type="evidence" value="ECO:0007669"/>
    <property type="project" value="UniProtKB-UniRule"/>
</dbReference>
<dbReference type="InterPro" id="IPR013025">
    <property type="entry name" value="Ribosomal_uL23-like"/>
</dbReference>
<dbReference type="PANTHER" id="PTHR11620">
    <property type="entry name" value="60S RIBOSOMAL PROTEIN L23A"/>
    <property type="match status" value="1"/>
</dbReference>
<dbReference type="InterPro" id="IPR001014">
    <property type="entry name" value="Ribosomal_uL23_CS"/>
</dbReference>
<keyword evidence="8" id="KW-0150">Chloroplast</keyword>
<evidence type="ECO:0000313" key="8">
    <source>
        <dbReference type="EMBL" id="ARW66250.1"/>
    </source>
</evidence>
<comment type="subunit">
    <text evidence="6">Part of the 50S ribosomal subunit.</text>
</comment>
<comment type="similarity">
    <text evidence="1 6 7">Belongs to the universal ribosomal protein uL23 family.</text>
</comment>
<keyword evidence="2 6" id="KW-0699">rRNA-binding</keyword>
<dbReference type="GO" id="GO:1990904">
    <property type="term" value="C:ribonucleoprotein complex"/>
    <property type="evidence" value="ECO:0007669"/>
    <property type="project" value="UniProtKB-KW"/>
</dbReference>
<proteinExistence type="inferred from homology"/>
<geneLocation type="chloroplast" evidence="8"/>
<keyword evidence="3 6" id="KW-0694">RNA-binding</keyword>
<keyword evidence="8" id="KW-0934">Plastid</keyword>
<comment type="function">
    <text evidence="6">Binds to 23S rRNA.</text>
</comment>
<evidence type="ECO:0000256" key="4">
    <source>
        <dbReference type="ARBA" id="ARBA00022980"/>
    </source>
</evidence>
<sequence>MNKTSIRDIIDYIKYPIITDKTTKNLENNEYTFLVDKRANKTAVKKIVEYIFDVEVAKINILNMPPKKRNVGKFTGKISQHKKAIIKLKNNFTIDLFENK</sequence>
<keyword evidence="5 6" id="KW-0687">Ribonucleoprotein</keyword>
<dbReference type="Pfam" id="PF00276">
    <property type="entry name" value="Ribosomal_L23"/>
    <property type="match status" value="1"/>
</dbReference>